<evidence type="ECO:0000256" key="6">
    <source>
        <dbReference type="RuleBase" id="RU361218"/>
    </source>
</evidence>
<feature type="transmembrane region" description="Helical" evidence="6">
    <location>
        <begin position="56"/>
        <end position="78"/>
    </location>
</feature>
<dbReference type="PIRSF" id="PIRSF002419">
    <property type="entry name" value="Tetraspanin"/>
    <property type="match status" value="1"/>
</dbReference>
<feature type="transmembrane region" description="Helical" evidence="6">
    <location>
        <begin position="12"/>
        <end position="36"/>
    </location>
</feature>
<dbReference type="AlphaFoldDB" id="A0A834KFB9"/>
<keyword evidence="3 6" id="KW-0812">Transmembrane</keyword>
<dbReference type="EMBL" id="JACSEA010000003">
    <property type="protein sequence ID" value="KAF7404726.1"/>
    <property type="molecule type" value="Genomic_DNA"/>
</dbReference>
<keyword evidence="4 6" id="KW-1133">Transmembrane helix</keyword>
<dbReference type="PRINTS" id="PR00259">
    <property type="entry name" value="TMFOUR"/>
</dbReference>
<feature type="transmembrane region" description="Helical" evidence="6">
    <location>
        <begin position="233"/>
        <end position="258"/>
    </location>
</feature>
<dbReference type="PROSITE" id="PS00421">
    <property type="entry name" value="TM4_1"/>
    <property type="match status" value="1"/>
</dbReference>
<name>A0A834KFB9_VESVU</name>
<evidence type="ECO:0000256" key="4">
    <source>
        <dbReference type="ARBA" id="ARBA00022989"/>
    </source>
</evidence>
<dbReference type="InterPro" id="IPR000301">
    <property type="entry name" value="Tetraspanin_animals"/>
</dbReference>
<dbReference type="Pfam" id="PF00335">
    <property type="entry name" value="Tetraspanin"/>
    <property type="match status" value="1"/>
</dbReference>
<evidence type="ECO:0000256" key="2">
    <source>
        <dbReference type="ARBA" id="ARBA00006840"/>
    </source>
</evidence>
<gene>
    <name evidence="7" type="ORF">HZH66_003632</name>
</gene>
<evidence type="ECO:0000313" key="7">
    <source>
        <dbReference type="EMBL" id="KAF7404726.1"/>
    </source>
</evidence>
<dbReference type="PANTHER" id="PTHR19282">
    <property type="entry name" value="TETRASPANIN"/>
    <property type="match status" value="1"/>
</dbReference>
<evidence type="ECO:0000256" key="1">
    <source>
        <dbReference type="ARBA" id="ARBA00004141"/>
    </source>
</evidence>
<protein>
    <recommendedName>
        <fullName evidence="6">Tetraspanin</fullName>
    </recommendedName>
</protein>
<dbReference type="InterPro" id="IPR018503">
    <property type="entry name" value="Tetraspanin_CS"/>
</dbReference>
<dbReference type="SUPFAM" id="SSF48652">
    <property type="entry name" value="Tetraspanin"/>
    <property type="match status" value="1"/>
</dbReference>
<accession>A0A834KFB9</accession>
<dbReference type="InterPro" id="IPR008952">
    <property type="entry name" value="Tetraspanin_EC2_sf"/>
</dbReference>
<dbReference type="Proteomes" id="UP000614350">
    <property type="component" value="Unassembled WGS sequence"/>
</dbReference>
<keyword evidence="8" id="KW-1185">Reference proteome</keyword>
<evidence type="ECO:0000256" key="3">
    <source>
        <dbReference type="ARBA" id="ARBA00022692"/>
    </source>
</evidence>
<evidence type="ECO:0000256" key="5">
    <source>
        <dbReference type="ARBA" id="ARBA00023136"/>
    </source>
</evidence>
<dbReference type="GO" id="GO:0005886">
    <property type="term" value="C:plasma membrane"/>
    <property type="evidence" value="ECO:0007669"/>
    <property type="project" value="TreeGrafter"/>
</dbReference>
<feature type="transmembrane region" description="Helical" evidence="6">
    <location>
        <begin position="85"/>
        <end position="107"/>
    </location>
</feature>
<reference evidence="7" key="1">
    <citation type="journal article" date="2020" name="G3 (Bethesda)">
        <title>High-Quality Assemblies for Three Invasive Social Wasps from the &lt;i&gt;Vespula&lt;/i&gt; Genus.</title>
        <authorList>
            <person name="Harrop T.W.R."/>
            <person name="Guhlin J."/>
            <person name="McLaughlin G.M."/>
            <person name="Permina E."/>
            <person name="Stockwell P."/>
            <person name="Gilligan J."/>
            <person name="Le Lec M.F."/>
            <person name="Gruber M.A.M."/>
            <person name="Quinn O."/>
            <person name="Lovegrove M."/>
            <person name="Duncan E.J."/>
            <person name="Remnant E.J."/>
            <person name="Van Eeckhoven J."/>
            <person name="Graham B."/>
            <person name="Knapp R.A."/>
            <person name="Langford K.W."/>
            <person name="Kronenberg Z."/>
            <person name="Press M.O."/>
            <person name="Eacker S.M."/>
            <person name="Wilson-Rankin E.E."/>
            <person name="Purcell J."/>
            <person name="Lester P.J."/>
            <person name="Dearden P.K."/>
        </authorList>
    </citation>
    <scope>NUCLEOTIDE SEQUENCE</scope>
    <source>
        <strain evidence="7">Marl-1</strain>
    </source>
</reference>
<dbReference type="Gene3D" id="1.10.1450.10">
    <property type="entry name" value="Tetraspanin"/>
    <property type="match status" value="1"/>
</dbReference>
<organism evidence="7 8">
    <name type="scientific">Vespula vulgaris</name>
    <name type="common">Yellow jacket</name>
    <name type="synonym">Wasp</name>
    <dbReference type="NCBI Taxonomy" id="7454"/>
    <lineage>
        <taxon>Eukaryota</taxon>
        <taxon>Metazoa</taxon>
        <taxon>Ecdysozoa</taxon>
        <taxon>Arthropoda</taxon>
        <taxon>Hexapoda</taxon>
        <taxon>Insecta</taxon>
        <taxon>Pterygota</taxon>
        <taxon>Neoptera</taxon>
        <taxon>Endopterygota</taxon>
        <taxon>Hymenoptera</taxon>
        <taxon>Apocrita</taxon>
        <taxon>Aculeata</taxon>
        <taxon>Vespoidea</taxon>
        <taxon>Vespidae</taxon>
        <taxon>Vespinae</taxon>
        <taxon>Vespula</taxon>
    </lineage>
</organism>
<dbReference type="InterPro" id="IPR018499">
    <property type="entry name" value="Tetraspanin/Peripherin"/>
</dbReference>
<comment type="caution">
    <text evidence="7">The sequence shown here is derived from an EMBL/GenBank/DDBJ whole genome shotgun (WGS) entry which is preliminary data.</text>
</comment>
<comment type="subcellular location">
    <subcellularLocation>
        <location evidence="1 6">Membrane</location>
        <topology evidence="1 6">Multi-pass membrane protein</topology>
    </subcellularLocation>
</comment>
<evidence type="ECO:0000313" key="8">
    <source>
        <dbReference type="Proteomes" id="UP000614350"/>
    </source>
</evidence>
<dbReference type="PANTHER" id="PTHR19282:SF551">
    <property type="entry name" value="RE08073P-RELATED"/>
    <property type="match status" value="1"/>
</dbReference>
<sequence length="267" mass="28593">MVLPKCYGFIKYALVWVNLVFWAVGLAAVVLAIWMLTDQTFLVSLAQEQHNFNAGLYIFLAAGLVMLVVAFLGCCGAFRESQCMLVGFFSCLLVVIVAQIAAGVWLYTNSERLAELVKSSVINTVKNEYGSVEIRTQTVDAFQSGLGCCGATGPADWAGSFYANSDSSIPLSLTVSSKSNNAYKVPKSCCKDKDSVTCEVARNLKIADIVSPVIYNEGCIDKLVEALKSQSCIVIGVAIAVGILELLGLIFALILCCASGSSDRYKA</sequence>
<keyword evidence="5 6" id="KW-0472">Membrane</keyword>
<proteinExistence type="inferred from homology"/>
<comment type="similarity">
    <text evidence="2 6">Belongs to the tetraspanin (TM4SF) family.</text>
</comment>